<dbReference type="AlphaFoldDB" id="A0A9J6B7V8"/>
<evidence type="ECO:0000313" key="2">
    <source>
        <dbReference type="Proteomes" id="UP000824120"/>
    </source>
</evidence>
<dbReference type="EMBL" id="JACXVP010000001">
    <property type="protein sequence ID" value="KAG5632792.1"/>
    <property type="molecule type" value="Genomic_DNA"/>
</dbReference>
<comment type="caution">
    <text evidence="1">The sequence shown here is derived from an EMBL/GenBank/DDBJ whole genome shotgun (WGS) entry which is preliminary data.</text>
</comment>
<keyword evidence="2" id="KW-1185">Reference proteome</keyword>
<name>A0A9J6B7V8_SOLCO</name>
<sequence length="123" mass="14472">MSSIFQTINQFRYWSHFNHKSIRFHPIDEFHLFYSSIKSRGSKFIFNLIQSNANKGTPFSHAIFTIIMERIGLVAKKKIHLHYFGSNQSQLLSTNWAAKSMKRKIEILNIKENPKVLVNMLML</sequence>
<accession>A0A9J6B7V8</accession>
<evidence type="ECO:0000313" key="1">
    <source>
        <dbReference type="EMBL" id="KAG5632792.1"/>
    </source>
</evidence>
<protein>
    <submittedName>
        <fullName evidence="1">Uncharacterized protein</fullName>
    </submittedName>
</protein>
<proteinExistence type="predicted"/>
<gene>
    <name evidence="1" type="ORF">H5410_004509</name>
</gene>
<dbReference type="Proteomes" id="UP000824120">
    <property type="component" value="Chromosome 1"/>
</dbReference>
<reference evidence="1 2" key="1">
    <citation type="submission" date="2020-09" db="EMBL/GenBank/DDBJ databases">
        <title>De no assembly of potato wild relative species, Solanum commersonii.</title>
        <authorList>
            <person name="Cho K."/>
        </authorList>
    </citation>
    <scope>NUCLEOTIDE SEQUENCE [LARGE SCALE GENOMIC DNA]</scope>
    <source>
        <strain evidence="1">LZ3.2</strain>
        <tissue evidence="1">Leaf</tissue>
    </source>
</reference>
<organism evidence="1 2">
    <name type="scientific">Solanum commersonii</name>
    <name type="common">Commerson's wild potato</name>
    <name type="synonym">Commerson's nightshade</name>
    <dbReference type="NCBI Taxonomy" id="4109"/>
    <lineage>
        <taxon>Eukaryota</taxon>
        <taxon>Viridiplantae</taxon>
        <taxon>Streptophyta</taxon>
        <taxon>Embryophyta</taxon>
        <taxon>Tracheophyta</taxon>
        <taxon>Spermatophyta</taxon>
        <taxon>Magnoliopsida</taxon>
        <taxon>eudicotyledons</taxon>
        <taxon>Gunneridae</taxon>
        <taxon>Pentapetalae</taxon>
        <taxon>asterids</taxon>
        <taxon>lamiids</taxon>
        <taxon>Solanales</taxon>
        <taxon>Solanaceae</taxon>
        <taxon>Solanoideae</taxon>
        <taxon>Solaneae</taxon>
        <taxon>Solanum</taxon>
    </lineage>
</organism>